<proteinExistence type="inferred from homology"/>
<sequence length="317" mass="34135">MWHRAWAAGRCSAVLVRTGTSRPGSPGPVTGFVRRSPGPFGLHPAQYRFPGGPMRRAHFLSAAVLLLCTACSGGPDRDSGERAKKAVDHGAAVRAAIERTSASSARVDEKIELRSADSPTTYVFAIAGAFDLAGDRGRLTVELEDSGMDPVEEVFVGDTVYVRGSRAVDEGKWASADRSEALTRYFLRAPLNDPEHLLRQMKAMRQVSNEGKEQVNGAPAVHYRGTIDHATATLRMTTETKRGLEDMREKLGDDVPVYADVWVDDEGRAVQARLSYFGGMKAMTTMTLSDFGTPVKAEAPSAGQVVPVTAGEDVLLA</sequence>
<dbReference type="SUPFAM" id="SSF89392">
    <property type="entry name" value="Prokaryotic lipoproteins and lipoprotein localization factors"/>
    <property type="match status" value="1"/>
</dbReference>
<keyword evidence="5" id="KW-1185">Reference proteome</keyword>
<dbReference type="Gene3D" id="2.50.20.20">
    <property type="match status" value="1"/>
</dbReference>
<comment type="subcellular location">
    <subcellularLocation>
        <location evidence="1">Cell envelope</location>
    </subcellularLocation>
</comment>
<dbReference type="GO" id="GO:0030313">
    <property type="term" value="C:cell envelope"/>
    <property type="evidence" value="ECO:0007669"/>
    <property type="project" value="UniProtKB-SubCell"/>
</dbReference>
<dbReference type="EMBL" id="CM000950">
    <property type="protein sequence ID" value="EFH30650.1"/>
    <property type="molecule type" value="Genomic_DNA"/>
</dbReference>
<evidence type="ECO:0000313" key="4">
    <source>
        <dbReference type="EMBL" id="EFH30650.1"/>
    </source>
</evidence>
<dbReference type="InterPro" id="IPR009830">
    <property type="entry name" value="LppX/LprAFG"/>
</dbReference>
<evidence type="ECO:0000256" key="1">
    <source>
        <dbReference type="ARBA" id="ARBA00004196"/>
    </source>
</evidence>
<evidence type="ECO:0000313" key="5">
    <source>
        <dbReference type="Proteomes" id="UP000002805"/>
    </source>
</evidence>
<dbReference type="HOGENOM" id="CLU_1053414_0_0_11"/>
<dbReference type="AlphaFoldDB" id="D6X7B7"/>
<comment type="similarity">
    <text evidence="2">Belongs to the LppX/LprAFG lipoprotein family.</text>
</comment>
<reference evidence="5" key="2">
    <citation type="submission" date="2009-10" db="EMBL/GenBank/DDBJ databases">
        <title>The genome sequence of Streptomyces pristinaespiralis strain ATCC 25486.</title>
        <authorList>
            <consortium name="The Broad Institute Genome Sequencing Platform"/>
            <consortium name="Broad Institute Microbial Sequencing Center"/>
            <person name="Fischbach M."/>
            <person name="Godfrey P."/>
            <person name="Ward D."/>
            <person name="Young S."/>
            <person name="Zeng Q."/>
            <person name="Koehrsen M."/>
            <person name="Alvarado L."/>
            <person name="Berlin A.M."/>
            <person name="Bochicchio J."/>
            <person name="Borenstein D."/>
            <person name="Chapman S.B."/>
            <person name="Chen Z."/>
            <person name="Engels R."/>
            <person name="Freedman E."/>
            <person name="Gellesch M."/>
            <person name="Goldberg J."/>
            <person name="Griggs A."/>
            <person name="Gujja S."/>
            <person name="Heilman E.R."/>
            <person name="Heiman D.I."/>
            <person name="Hepburn T.A."/>
            <person name="Howarth C."/>
            <person name="Jen D."/>
            <person name="Larson L."/>
            <person name="Lewis B."/>
            <person name="Mehta T."/>
            <person name="Park D."/>
            <person name="Pearson M."/>
            <person name="Richards J."/>
            <person name="Roberts A."/>
            <person name="Saif S."/>
            <person name="Shea T.D."/>
            <person name="Shenoy N."/>
            <person name="Sisk P."/>
            <person name="Stolte C."/>
            <person name="Sykes S.N."/>
            <person name="Thomson T."/>
            <person name="Walk T."/>
            <person name="White J."/>
            <person name="Yandava C."/>
            <person name="Straight P."/>
            <person name="Clardy J."/>
            <person name="Hung D."/>
            <person name="Kolter R."/>
            <person name="Mekalanos J."/>
            <person name="Walker S."/>
            <person name="Walsh C.T."/>
            <person name="Wieland-Brown L.C."/>
            <person name="Haas B."/>
            <person name="Nusbaum C."/>
            <person name="Birren B."/>
        </authorList>
    </citation>
    <scope>NUCLEOTIDE SEQUENCE [LARGE SCALE GENOMIC DNA]</scope>
    <source>
        <strain evidence="5">ATCC 25486 / DSM 40338 / CBS 914.69 / JCM 4507 / NBRC 13074 / NRRL 2958 / 5647</strain>
    </source>
</reference>
<dbReference type="eggNOG" id="ENOG502ZR7T">
    <property type="taxonomic scope" value="Bacteria"/>
</dbReference>
<organism evidence="4 5">
    <name type="scientific">Streptomyces pristinaespiralis (strain ATCC 25486 / DSM 40338 / CBS 914.69 / JCM 4507 / KCC S-0507 / NBRC 13074 / NRRL 2958 / 5647)</name>
    <dbReference type="NCBI Taxonomy" id="457429"/>
    <lineage>
        <taxon>Bacteria</taxon>
        <taxon>Bacillati</taxon>
        <taxon>Actinomycetota</taxon>
        <taxon>Actinomycetes</taxon>
        <taxon>Kitasatosporales</taxon>
        <taxon>Streptomycetaceae</taxon>
        <taxon>Streptomyces</taxon>
    </lineage>
</organism>
<name>D6X7B7_STRE2</name>
<evidence type="ECO:0000256" key="3">
    <source>
        <dbReference type="ARBA" id="ARBA00022475"/>
    </source>
</evidence>
<dbReference type="Pfam" id="PF07161">
    <property type="entry name" value="LppX_LprAFG"/>
    <property type="match status" value="1"/>
</dbReference>
<dbReference type="InterPro" id="IPR029046">
    <property type="entry name" value="LolA/LolB/LppX"/>
</dbReference>
<keyword evidence="3" id="KW-1003">Cell membrane</keyword>
<protein>
    <submittedName>
        <fullName evidence="4">Predicted protein</fullName>
    </submittedName>
</protein>
<accession>D6X7B7</accession>
<keyword evidence="3" id="KW-0472">Membrane</keyword>
<dbReference type="Proteomes" id="UP000002805">
    <property type="component" value="Chromosome"/>
</dbReference>
<gene>
    <name evidence="4" type="ORF">SSDG_05863</name>
</gene>
<reference evidence="5" key="1">
    <citation type="submission" date="2008-02" db="EMBL/GenBank/DDBJ databases">
        <authorList>
            <consortium name="The Broad Institute Genome Sequencing Platform"/>
            <person name="Fischbach M."/>
            <person name="Ward D."/>
            <person name="Young S."/>
            <person name="Jaffe D."/>
            <person name="Gnerre S."/>
            <person name="Berlin A."/>
            <person name="Heiman D."/>
            <person name="Hepburn T."/>
            <person name="Sykes S."/>
            <person name="Alvarado L."/>
            <person name="Kodira C.D."/>
            <person name="Straight P."/>
            <person name="Clardy J."/>
            <person name="Hung D."/>
            <person name="Kolter R."/>
            <person name="Mekalanos J."/>
            <person name="Walker S."/>
            <person name="Walsh C.T."/>
            <person name="Lander E."/>
            <person name="Galagan J."/>
            <person name="Nusbaum C."/>
            <person name="Birren B."/>
        </authorList>
    </citation>
    <scope>NUCLEOTIDE SEQUENCE [LARGE SCALE GENOMIC DNA]</scope>
    <source>
        <strain evidence="5">ATCC 25486 / DSM 40338 / CBS 914.69 / JCM 4507 / NBRC 13074 / NRRL 2958 / 5647</strain>
    </source>
</reference>
<evidence type="ECO:0000256" key="2">
    <source>
        <dbReference type="ARBA" id="ARBA00009194"/>
    </source>
</evidence>